<evidence type="ECO:0000313" key="2">
    <source>
        <dbReference type="Proteomes" id="UP001396334"/>
    </source>
</evidence>
<name>A0ABR2AA73_9ROSI</name>
<reference evidence="1 2" key="1">
    <citation type="journal article" date="2024" name="G3 (Bethesda)">
        <title>Genome assembly of Hibiscus sabdariffa L. provides insights into metabolisms of medicinal natural products.</title>
        <authorList>
            <person name="Kim T."/>
        </authorList>
    </citation>
    <scope>NUCLEOTIDE SEQUENCE [LARGE SCALE GENOMIC DNA]</scope>
    <source>
        <strain evidence="1">TK-2024</strain>
        <tissue evidence="1">Old leaves</tissue>
    </source>
</reference>
<sequence length="95" mass="10056">MYVESILTASVNQTGLGLSRALATTYVALWKASGPNCIKISVDRAMDECNGVSSIGGVLQSSVGKPPCDTRSCISSHQPDQSLYALLCSPTQIHR</sequence>
<protein>
    <submittedName>
        <fullName evidence="1">Uncharacterized protein</fullName>
    </submittedName>
</protein>
<keyword evidence="2" id="KW-1185">Reference proteome</keyword>
<organism evidence="1 2">
    <name type="scientific">Hibiscus sabdariffa</name>
    <name type="common">roselle</name>
    <dbReference type="NCBI Taxonomy" id="183260"/>
    <lineage>
        <taxon>Eukaryota</taxon>
        <taxon>Viridiplantae</taxon>
        <taxon>Streptophyta</taxon>
        <taxon>Embryophyta</taxon>
        <taxon>Tracheophyta</taxon>
        <taxon>Spermatophyta</taxon>
        <taxon>Magnoliopsida</taxon>
        <taxon>eudicotyledons</taxon>
        <taxon>Gunneridae</taxon>
        <taxon>Pentapetalae</taxon>
        <taxon>rosids</taxon>
        <taxon>malvids</taxon>
        <taxon>Malvales</taxon>
        <taxon>Malvaceae</taxon>
        <taxon>Malvoideae</taxon>
        <taxon>Hibiscus</taxon>
    </lineage>
</organism>
<evidence type="ECO:0000313" key="1">
    <source>
        <dbReference type="EMBL" id="KAK8489901.1"/>
    </source>
</evidence>
<accession>A0ABR2AA73</accession>
<dbReference type="Proteomes" id="UP001396334">
    <property type="component" value="Unassembled WGS sequence"/>
</dbReference>
<gene>
    <name evidence="1" type="ORF">V6N11_051342</name>
</gene>
<comment type="caution">
    <text evidence="1">The sequence shown here is derived from an EMBL/GenBank/DDBJ whole genome shotgun (WGS) entry which is preliminary data.</text>
</comment>
<proteinExistence type="predicted"/>
<dbReference type="EMBL" id="JBBPBN010000294">
    <property type="protein sequence ID" value="KAK8489901.1"/>
    <property type="molecule type" value="Genomic_DNA"/>
</dbReference>